<protein>
    <submittedName>
        <fullName evidence="1">Uncharacterized protein</fullName>
    </submittedName>
</protein>
<evidence type="ECO:0000313" key="2">
    <source>
        <dbReference type="Proteomes" id="UP000054337"/>
    </source>
</evidence>
<reference evidence="1 2" key="1">
    <citation type="journal article" date="2013" name="PLoS Genet.">
        <title>Comparative genome structure, secondary metabolite, and effector coding capacity across Cochliobolus pathogens.</title>
        <authorList>
            <person name="Condon B.J."/>
            <person name="Leng Y."/>
            <person name="Wu D."/>
            <person name="Bushley K.E."/>
            <person name="Ohm R.A."/>
            <person name="Otillar R."/>
            <person name="Martin J."/>
            <person name="Schackwitz W."/>
            <person name="Grimwood J."/>
            <person name="MohdZainudin N."/>
            <person name="Xue C."/>
            <person name="Wang R."/>
            <person name="Manning V.A."/>
            <person name="Dhillon B."/>
            <person name="Tu Z.J."/>
            <person name="Steffenson B.J."/>
            <person name="Salamov A."/>
            <person name="Sun H."/>
            <person name="Lowry S."/>
            <person name="LaButti K."/>
            <person name="Han J."/>
            <person name="Copeland A."/>
            <person name="Lindquist E."/>
            <person name="Barry K."/>
            <person name="Schmutz J."/>
            <person name="Baker S.E."/>
            <person name="Ciuffetti L.M."/>
            <person name="Grigoriev I.V."/>
            <person name="Zhong S."/>
            <person name="Turgeon B.G."/>
        </authorList>
    </citation>
    <scope>NUCLEOTIDE SEQUENCE [LARGE SCALE GENOMIC DNA]</scope>
    <source>
        <strain evidence="1 2">FI3</strain>
    </source>
</reference>
<name>W7EPM0_BIPV3</name>
<dbReference type="HOGENOM" id="CLU_2910202_0_0_1"/>
<dbReference type="EMBL" id="KI968694">
    <property type="protein sequence ID" value="EUN32358.1"/>
    <property type="molecule type" value="Genomic_DNA"/>
</dbReference>
<dbReference type="RefSeq" id="XP_014561963.1">
    <property type="nucleotide sequence ID" value="XM_014706477.1"/>
</dbReference>
<accession>W7EPM0</accession>
<dbReference type="AlphaFoldDB" id="W7EPM0"/>
<evidence type="ECO:0000313" key="1">
    <source>
        <dbReference type="EMBL" id="EUN32358.1"/>
    </source>
</evidence>
<keyword evidence="2" id="KW-1185">Reference proteome</keyword>
<organism evidence="1 2">
    <name type="scientific">Bipolaris victoriae (strain FI3)</name>
    <name type="common">Victoria blight of oats agent</name>
    <name type="synonym">Cochliobolus victoriae</name>
    <dbReference type="NCBI Taxonomy" id="930091"/>
    <lineage>
        <taxon>Eukaryota</taxon>
        <taxon>Fungi</taxon>
        <taxon>Dikarya</taxon>
        <taxon>Ascomycota</taxon>
        <taxon>Pezizomycotina</taxon>
        <taxon>Dothideomycetes</taxon>
        <taxon>Pleosporomycetidae</taxon>
        <taxon>Pleosporales</taxon>
        <taxon>Pleosporineae</taxon>
        <taxon>Pleosporaceae</taxon>
        <taxon>Bipolaris</taxon>
    </lineage>
</organism>
<gene>
    <name evidence="1" type="ORF">COCVIDRAFT_85288</name>
</gene>
<dbReference type="Proteomes" id="UP000054337">
    <property type="component" value="Unassembled WGS sequence"/>
</dbReference>
<proteinExistence type="predicted"/>
<dbReference type="GeneID" id="26258277"/>
<feature type="non-terminal residue" evidence="1">
    <location>
        <position position="1"/>
    </location>
</feature>
<sequence length="62" mass="6781">HEKKSLFAPRLASAATCTLHPRRHNGVLWPIDTPSYKLIRKLAVCPPPCSGDFGLARRQGSG</sequence>